<name>A0A1J5T637_9ZZZZ</name>
<dbReference type="PRINTS" id="PR00778">
    <property type="entry name" value="HTHARSR"/>
</dbReference>
<evidence type="ECO:0000313" key="5">
    <source>
        <dbReference type="EMBL" id="OIR11688.1"/>
    </source>
</evidence>
<keyword evidence="3" id="KW-0804">Transcription</keyword>
<keyword evidence="2" id="KW-0238">DNA-binding</keyword>
<comment type="caution">
    <text evidence="5">The sequence shown here is derived from an EMBL/GenBank/DDBJ whole genome shotgun (WGS) entry which is preliminary data.</text>
</comment>
<dbReference type="EMBL" id="MLJW01000003">
    <property type="protein sequence ID" value="OIR18248.1"/>
    <property type="molecule type" value="Genomic_DNA"/>
</dbReference>
<dbReference type="SMART" id="SM00418">
    <property type="entry name" value="HTH_ARSR"/>
    <property type="match status" value="1"/>
</dbReference>
<sequence length="100" mass="11119">MTNKLIDKDEHIMEASLAIKAIAHPLRLKILCVLAGDELSVQEIVDSVGTTQSNISQHLAILRDKGVLATRKDANRVFYRIGDPRTLKLVGMMRDVFCST</sequence>
<keyword evidence="1" id="KW-0805">Transcription regulation</keyword>
<organism evidence="5">
    <name type="scientific">mine drainage metagenome</name>
    <dbReference type="NCBI Taxonomy" id="410659"/>
    <lineage>
        <taxon>unclassified sequences</taxon>
        <taxon>metagenomes</taxon>
        <taxon>ecological metagenomes</taxon>
    </lineage>
</organism>
<dbReference type="Gene3D" id="1.10.10.10">
    <property type="entry name" value="Winged helix-like DNA-binding domain superfamily/Winged helix DNA-binding domain"/>
    <property type="match status" value="1"/>
</dbReference>
<dbReference type="Pfam" id="PF01022">
    <property type="entry name" value="HTH_5"/>
    <property type="match status" value="1"/>
</dbReference>
<feature type="domain" description="HTH arsR-type" evidence="4">
    <location>
        <begin position="7"/>
        <end position="100"/>
    </location>
</feature>
<evidence type="ECO:0000259" key="4">
    <source>
        <dbReference type="PROSITE" id="PS50987"/>
    </source>
</evidence>
<dbReference type="InterPro" id="IPR051081">
    <property type="entry name" value="HTH_MetalResp_TranReg"/>
</dbReference>
<dbReference type="InterPro" id="IPR036388">
    <property type="entry name" value="WH-like_DNA-bd_sf"/>
</dbReference>
<dbReference type="AlphaFoldDB" id="A0A1J5T637"/>
<dbReference type="GO" id="GO:0003677">
    <property type="term" value="F:DNA binding"/>
    <property type="evidence" value="ECO:0007669"/>
    <property type="project" value="UniProtKB-KW"/>
</dbReference>
<protein>
    <submittedName>
        <fullName evidence="5">Biofilm growth-associated repressor</fullName>
    </submittedName>
</protein>
<dbReference type="InterPro" id="IPR011991">
    <property type="entry name" value="ArsR-like_HTH"/>
</dbReference>
<dbReference type="InterPro" id="IPR001845">
    <property type="entry name" value="HTH_ArsR_DNA-bd_dom"/>
</dbReference>
<accession>A0A1J5T637</accession>
<dbReference type="SUPFAM" id="SSF46785">
    <property type="entry name" value="Winged helix' DNA-binding domain"/>
    <property type="match status" value="1"/>
</dbReference>
<proteinExistence type="predicted"/>
<reference evidence="5" key="1">
    <citation type="submission" date="2016-10" db="EMBL/GenBank/DDBJ databases">
        <title>Sequence of Gallionella enrichment culture.</title>
        <authorList>
            <person name="Poehlein A."/>
            <person name="Muehling M."/>
            <person name="Daniel R."/>
        </authorList>
    </citation>
    <scope>NUCLEOTIDE SEQUENCE</scope>
</reference>
<dbReference type="GO" id="GO:0003700">
    <property type="term" value="F:DNA-binding transcription factor activity"/>
    <property type="evidence" value="ECO:0007669"/>
    <property type="project" value="InterPro"/>
</dbReference>
<evidence type="ECO:0000313" key="6">
    <source>
        <dbReference type="EMBL" id="OIR18248.1"/>
    </source>
</evidence>
<dbReference type="EMBL" id="MLJW01000019">
    <property type="protein sequence ID" value="OIR11688.1"/>
    <property type="molecule type" value="Genomic_DNA"/>
</dbReference>
<evidence type="ECO:0000256" key="3">
    <source>
        <dbReference type="ARBA" id="ARBA00023163"/>
    </source>
</evidence>
<dbReference type="PANTHER" id="PTHR33154:SF28">
    <property type="entry name" value="HTH-TYPE TRANSCRIPTIONAL REGULATOR YGAV-RELATED"/>
    <property type="match status" value="1"/>
</dbReference>
<dbReference type="NCBIfam" id="NF033788">
    <property type="entry name" value="HTH_metalloreg"/>
    <property type="match status" value="1"/>
</dbReference>
<evidence type="ECO:0000256" key="2">
    <source>
        <dbReference type="ARBA" id="ARBA00023125"/>
    </source>
</evidence>
<dbReference type="CDD" id="cd00090">
    <property type="entry name" value="HTH_ARSR"/>
    <property type="match status" value="1"/>
</dbReference>
<dbReference type="PROSITE" id="PS50987">
    <property type="entry name" value="HTH_ARSR_2"/>
    <property type="match status" value="1"/>
</dbReference>
<evidence type="ECO:0000256" key="1">
    <source>
        <dbReference type="ARBA" id="ARBA00023015"/>
    </source>
</evidence>
<dbReference type="PANTHER" id="PTHR33154">
    <property type="entry name" value="TRANSCRIPTIONAL REGULATOR, ARSR FAMILY"/>
    <property type="match status" value="1"/>
</dbReference>
<dbReference type="InterPro" id="IPR036390">
    <property type="entry name" value="WH_DNA-bd_sf"/>
</dbReference>
<gene>
    <name evidence="5" type="primary">bigR_5</name>
    <name evidence="6" type="synonym">bigR_2</name>
    <name evidence="6" type="ORF">GALL_15760</name>
    <name evidence="5" type="ORF">GALL_65440</name>
</gene>